<protein>
    <submittedName>
        <fullName evidence="2">Uncharacterized protein</fullName>
    </submittedName>
</protein>
<organism evidence="2 3">
    <name type="scientific">Corynebacterium parakroppenstedtii</name>
    <dbReference type="NCBI Taxonomy" id="2828363"/>
    <lineage>
        <taxon>Bacteria</taxon>
        <taxon>Bacillati</taxon>
        <taxon>Actinomycetota</taxon>
        <taxon>Actinomycetes</taxon>
        <taxon>Mycobacteriales</taxon>
        <taxon>Corynebacteriaceae</taxon>
        <taxon>Corynebacterium</taxon>
    </lineage>
</organism>
<comment type="caution">
    <text evidence="2">The sequence shown here is derived from an EMBL/GenBank/DDBJ whole genome shotgun (WGS) entry which is preliminary data.</text>
</comment>
<dbReference type="EMBL" id="JAKJKU010000003">
    <property type="protein sequence ID" value="MCF6774275.1"/>
    <property type="molecule type" value="Genomic_DNA"/>
</dbReference>
<accession>A0ABS9HML3</accession>
<dbReference type="GeneID" id="92726728"/>
<feature type="region of interest" description="Disordered" evidence="1">
    <location>
        <begin position="390"/>
        <end position="420"/>
    </location>
</feature>
<reference evidence="2 3" key="1">
    <citation type="submission" date="2022-01" db="EMBL/GenBank/DDBJ databases">
        <title>Identification and Characterization of Corynebacterium sp.</title>
        <authorList>
            <person name="Luo Q."/>
            <person name="Qu P."/>
            <person name="Chen Q."/>
        </authorList>
    </citation>
    <scope>NUCLEOTIDE SEQUENCE [LARGE SCALE GENOMIC DNA]</scope>
    <source>
        <strain evidence="2 3">MC-12</strain>
    </source>
</reference>
<sequence length="508" mass="54918">MNRAFAVVDFGDAPRDYSPEASLAVAREVSTTAAGSALSGHIPAWNLAEPLGLLALVVREYFTGSTIQELTRDYVHRWSEGSRQTGSGNHVGSPMAFGRLAYSIARHPDSKLASPVTPITLHVHAEDPIFTDRVVERLIDRAQAFAITFGSTVDCRAVFHNVRRHSSFPSTVHEPDAEETPVILYKIPLDTGILRDDCFASSVTEAVTPPLGAEPQVNHECEPVVLHRDPDSGFIQARPFTPGRTLIDRRIQWGDYLRPAEVIDQLQRECSLADPDCLGAHATPTLMWESVATWGLSGDVRVGMTGMSELDDISVDREPHTSSPTTTVRAVHPNVVSLMRDSVDRPLLTVEVDATASLGSVAHDVCDVLDELGVTPSMDFPVEIVRAETARSKTPVTSQTRTATESVSSRDISPGNPRRASHSDALPCLWPLALGARSDAVTDQAIALAAVRLALQDCAPHAVSWVGVKHSRVAGSAAEHCITVAIARRDDDTEKPEHDALIEGATMQ</sequence>
<feature type="compositionally biased region" description="Polar residues" evidence="1">
    <location>
        <begin position="392"/>
        <end position="411"/>
    </location>
</feature>
<evidence type="ECO:0000313" key="3">
    <source>
        <dbReference type="Proteomes" id="UP001200604"/>
    </source>
</evidence>
<evidence type="ECO:0000313" key="2">
    <source>
        <dbReference type="EMBL" id="MCF6774275.1"/>
    </source>
</evidence>
<evidence type="ECO:0000256" key="1">
    <source>
        <dbReference type="SAM" id="MobiDB-lite"/>
    </source>
</evidence>
<dbReference type="Proteomes" id="UP001200604">
    <property type="component" value="Unassembled WGS sequence"/>
</dbReference>
<gene>
    <name evidence="2" type="ORF">L3H44_07620</name>
</gene>
<dbReference type="RefSeq" id="WP_052723082.1">
    <property type="nucleotide sequence ID" value="NZ_JAFFSY010000002.1"/>
</dbReference>
<keyword evidence="3" id="KW-1185">Reference proteome</keyword>
<proteinExistence type="predicted"/>
<name>A0ABS9HML3_9CORY</name>